<dbReference type="NCBIfam" id="TIGR02595">
    <property type="entry name" value="PEP_CTERM"/>
    <property type="match status" value="1"/>
</dbReference>
<dbReference type="InterPro" id="IPR013424">
    <property type="entry name" value="Ice-binding_C"/>
</dbReference>
<dbReference type="EMBL" id="FQVB01000005">
    <property type="protein sequence ID" value="SHE57216.1"/>
    <property type="molecule type" value="Genomic_DNA"/>
</dbReference>
<dbReference type="OrthoDB" id="5513206at2"/>
<protein>
    <submittedName>
        <fullName evidence="1">PEP-CTERM protein-sorting domain-containing protein</fullName>
    </submittedName>
</protein>
<dbReference type="Proteomes" id="UP000184076">
    <property type="component" value="Unassembled WGS sequence"/>
</dbReference>
<organism evidence="1 2">
    <name type="scientific">Desulfacinum infernum DSM 9756</name>
    <dbReference type="NCBI Taxonomy" id="1121391"/>
    <lineage>
        <taxon>Bacteria</taxon>
        <taxon>Pseudomonadati</taxon>
        <taxon>Thermodesulfobacteriota</taxon>
        <taxon>Syntrophobacteria</taxon>
        <taxon>Syntrophobacterales</taxon>
        <taxon>Syntrophobacteraceae</taxon>
        <taxon>Desulfacinum</taxon>
    </lineage>
</organism>
<name>A0A1M4UKF4_9BACT</name>
<reference evidence="2" key="1">
    <citation type="submission" date="2016-11" db="EMBL/GenBank/DDBJ databases">
        <authorList>
            <person name="Varghese N."/>
            <person name="Submissions S."/>
        </authorList>
    </citation>
    <scope>NUCLEOTIDE SEQUENCE [LARGE SCALE GENOMIC DNA]</scope>
    <source>
        <strain evidence="2">DSM 9756</strain>
    </source>
</reference>
<evidence type="ECO:0000313" key="2">
    <source>
        <dbReference type="Proteomes" id="UP000184076"/>
    </source>
</evidence>
<dbReference type="AlphaFoldDB" id="A0A1M4UKF4"/>
<keyword evidence="2" id="KW-1185">Reference proteome</keyword>
<accession>A0A1M4UKF4</accession>
<gene>
    <name evidence="1" type="ORF">SAMN02745206_00507</name>
</gene>
<proteinExistence type="predicted"/>
<sequence length="249" mass="26691">MKQAIVKIILLIAVLVVVAPADAVPNLQIYIPGASYDEATETWIINSLEYDLWVVGANQDIFDVKAAFAAPVDEDGSVAVTWKQGTTTWAGYLDDGNTVSRGPGSYEVLSEGPGGGDTTTDSYFFEDNGTPVMGDGGSVPRHGVFPTSYYEYYIGDFGTDQTVQNYFPGEFGDTASGEIKQFHIVVSGYTWVDIVAYDHVVKSNAKIHSVFSPFSHDGGGGVPIPEPMSLVLMGTGLVAGATVMRKRVR</sequence>
<dbReference type="RefSeq" id="WP_073036652.1">
    <property type="nucleotide sequence ID" value="NZ_FQVB01000005.1"/>
</dbReference>
<evidence type="ECO:0000313" key="1">
    <source>
        <dbReference type="EMBL" id="SHE57216.1"/>
    </source>
</evidence>
<dbReference type="NCBIfam" id="NF038141">
    <property type="entry name" value="choice_anch_N"/>
    <property type="match status" value="1"/>
</dbReference>